<organism evidence="1 2">
    <name type="scientific">Frieseomelitta varia</name>
    <dbReference type="NCBI Taxonomy" id="561572"/>
    <lineage>
        <taxon>Eukaryota</taxon>
        <taxon>Metazoa</taxon>
        <taxon>Ecdysozoa</taxon>
        <taxon>Arthropoda</taxon>
        <taxon>Hexapoda</taxon>
        <taxon>Insecta</taxon>
        <taxon>Pterygota</taxon>
        <taxon>Neoptera</taxon>
        <taxon>Endopterygota</taxon>
        <taxon>Hymenoptera</taxon>
        <taxon>Apocrita</taxon>
        <taxon>Aculeata</taxon>
        <taxon>Apoidea</taxon>
        <taxon>Anthophila</taxon>
        <taxon>Apidae</taxon>
        <taxon>Frieseomelitta</taxon>
    </lineage>
</organism>
<reference evidence="1" key="1">
    <citation type="submission" date="2019-11" db="EMBL/GenBank/DDBJ databases">
        <title>The nuclear and mitochondrial genomes of Frieseomelitta varia - a highly eusocial stingless bee (Meliponini) with a permanently sterile worker caste.</title>
        <authorList>
            <person name="Freitas F.C.P."/>
            <person name="Lourenco A.P."/>
            <person name="Nunes F.M.F."/>
            <person name="Paschoal A.R."/>
            <person name="Abreu F.C.P."/>
            <person name="Barbin F.O."/>
            <person name="Bataglia L."/>
            <person name="Cardoso-Junior C.A.M."/>
            <person name="Cervoni M.S."/>
            <person name="Silva S.R."/>
            <person name="Dalarmi F."/>
            <person name="Del Lama M.A."/>
            <person name="Depintor T.S."/>
            <person name="Ferreira K.M."/>
            <person name="Goria P.S."/>
            <person name="Jaskot M.C."/>
            <person name="Lago D.C."/>
            <person name="Luna-Lucena D."/>
            <person name="Moda L.M."/>
            <person name="Nascimento L."/>
            <person name="Pedrino M."/>
            <person name="Rabico F.O."/>
            <person name="Sanches F.C."/>
            <person name="Santos D.E."/>
            <person name="Santos C.G."/>
            <person name="Vieira J."/>
            <person name="Lopes T.F."/>
            <person name="Barchuk A.R."/>
            <person name="Hartfelder K."/>
            <person name="Simoes Z.L.P."/>
            <person name="Bitondi M.M.G."/>
            <person name="Pinheiro D.G."/>
        </authorList>
    </citation>
    <scope>NUCLEOTIDE SEQUENCE</scope>
    <source>
        <strain evidence="1">USP_RPSP 00005682</strain>
        <tissue evidence="1">Whole individual</tissue>
    </source>
</reference>
<gene>
    <name evidence="1" type="ORF">E2986_11838</name>
</gene>
<accession>A0A833RZT5</accession>
<dbReference type="Proteomes" id="UP000655588">
    <property type="component" value="Unassembled WGS sequence"/>
</dbReference>
<name>A0A833RZT5_9HYME</name>
<dbReference type="AlphaFoldDB" id="A0A833RZT5"/>
<sequence>MKALMHLSLGRKSCLTHSAQLTLNALTLLKRSAITGKFEVIAISLHAVQSIKQNAFSVDLEFPITYRHS</sequence>
<proteinExistence type="predicted"/>
<evidence type="ECO:0000313" key="1">
    <source>
        <dbReference type="EMBL" id="KAF3421057.1"/>
    </source>
</evidence>
<dbReference type="EMBL" id="WNWW01000894">
    <property type="protein sequence ID" value="KAF3421057.1"/>
    <property type="molecule type" value="Genomic_DNA"/>
</dbReference>
<keyword evidence="2" id="KW-1185">Reference proteome</keyword>
<comment type="caution">
    <text evidence="1">The sequence shown here is derived from an EMBL/GenBank/DDBJ whole genome shotgun (WGS) entry which is preliminary data.</text>
</comment>
<protein>
    <submittedName>
        <fullName evidence="1">Uncharacterized protein</fullName>
    </submittedName>
</protein>
<evidence type="ECO:0000313" key="2">
    <source>
        <dbReference type="Proteomes" id="UP000655588"/>
    </source>
</evidence>